<dbReference type="RefSeq" id="WP_066060165.1">
    <property type="nucleotide sequence ID" value="NZ_CP013015.1"/>
</dbReference>
<gene>
    <name evidence="2" type="ORF">HS1_000067</name>
</gene>
<proteinExistence type="predicted"/>
<evidence type="ECO:0000313" key="2">
    <source>
        <dbReference type="EMBL" id="AMM39874.1"/>
    </source>
</evidence>
<evidence type="ECO:0000256" key="1">
    <source>
        <dbReference type="SAM" id="Phobius"/>
    </source>
</evidence>
<keyword evidence="1" id="KW-0472">Membrane</keyword>
<keyword evidence="1" id="KW-0812">Transmembrane</keyword>
<protein>
    <submittedName>
        <fullName evidence="2">Uncharacterized protein</fullName>
    </submittedName>
</protein>
<dbReference type="Pfam" id="PF07963">
    <property type="entry name" value="N_methyl"/>
    <property type="match status" value="1"/>
</dbReference>
<reference evidence="2 3" key="1">
    <citation type="submission" date="2015-10" db="EMBL/GenBank/DDBJ databases">
        <title>Candidatus Desulfofervidus auxilii, a hydrogenotrophic sulfate-reducing bacterium involved in the thermophilic anaerobic oxidation of methane.</title>
        <authorList>
            <person name="Krukenberg V."/>
            <person name="Richter M."/>
            <person name="Wegener G."/>
        </authorList>
    </citation>
    <scope>NUCLEOTIDE SEQUENCE [LARGE SCALE GENOMIC DNA]</scope>
    <source>
        <strain evidence="2 3">HS1</strain>
    </source>
</reference>
<dbReference type="KEGG" id="daw:HS1_000067"/>
<sequence>MVFKNKGFTLLEVLVAVFIMVTVLGVLMGVIGQNFRLLDKALTALRETHILNQVAHQIIQTGDIEEGETTREWDKKECKVVTTRIEEYRDISLYKVCITLNQRILCFLHYPGSNFGEKNPLFERND</sequence>
<dbReference type="PROSITE" id="PS00409">
    <property type="entry name" value="PROKAR_NTER_METHYL"/>
    <property type="match status" value="1"/>
</dbReference>
<accession>A0A7U4QIA7</accession>
<organism evidence="2 3">
    <name type="scientific">Desulfofervidus auxilii</name>
    <dbReference type="NCBI Taxonomy" id="1621989"/>
    <lineage>
        <taxon>Bacteria</taxon>
        <taxon>Pseudomonadati</taxon>
        <taxon>Thermodesulfobacteriota</taxon>
        <taxon>Candidatus Desulfofervidia</taxon>
        <taxon>Candidatus Desulfofervidales</taxon>
        <taxon>Candidatus Desulfofervidaceae</taxon>
        <taxon>Candidatus Desulfofervidus</taxon>
    </lineage>
</organism>
<evidence type="ECO:0000313" key="3">
    <source>
        <dbReference type="Proteomes" id="UP000070560"/>
    </source>
</evidence>
<dbReference type="AlphaFoldDB" id="A0A7U4QIA7"/>
<dbReference type="InterPro" id="IPR012902">
    <property type="entry name" value="N_methyl_site"/>
</dbReference>
<keyword evidence="3" id="KW-1185">Reference proteome</keyword>
<name>A0A7U4QIA7_DESA2</name>
<feature type="transmembrane region" description="Helical" evidence="1">
    <location>
        <begin position="13"/>
        <end position="32"/>
    </location>
</feature>
<dbReference type="EMBL" id="CP013015">
    <property type="protein sequence ID" value="AMM39874.1"/>
    <property type="molecule type" value="Genomic_DNA"/>
</dbReference>
<dbReference type="Proteomes" id="UP000070560">
    <property type="component" value="Chromosome"/>
</dbReference>
<keyword evidence="1" id="KW-1133">Transmembrane helix</keyword>